<comment type="caution">
    <text evidence="2">The sequence shown here is derived from an EMBL/GenBank/DDBJ whole genome shotgun (WGS) entry which is preliminary data.</text>
</comment>
<keyword evidence="3" id="KW-1185">Reference proteome</keyword>
<name>A0AAV4LP31_BABCB</name>
<evidence type="ECO:0000313" key="3">
    <source>
        <dbReference type="Proteomes" id="UP001497744"/>
    </source>
</evidence>
<sequence length="257" mass="28721">MVLAIALSMMAAALLIAVGTGGESARRLCVPLDLDGAVCPAEIAQHVDREGRWYAAANEFTHLIGQVDFGNTILPGSCDYAKRTVFVEESDTARRVVKIRTTYSGLGVLLQEFIETQPGSSAYVELQRTPIHFDLNSEELPEHLYPLYNTESRSTDIDVHPRYRNTHRIGTVVVSDQVVEDLPCVSRSVTIFERRDGRRVVTVASVHQDDTLSHTLLIEQTAGRRDFVPYDPDNRIDDVHVGTVEADLDLDFMFDFE</sequence>
<dbReference type="Proteomes" id="UP001497744">
    <property type="component" value="Unassembled WGS sequence"/>
</dbReference>
<dbReference type="AlphaFoldDB" id="A0AAV4LP31"/>
<accession>A0AAV4LP31</accession>
<protein>
    <submittedName>
        <fullName evidence="2">Signal peptide containing protein</fullName>
    </submittedName>
</protein>
<feature type="signal peptide" evidence="1">
    <location>
        <begin position="1"/>
        <end position="25"/>
    </location>
</feature>
<gene>
    <name evidence="2" type="ORF">BcabD6B2_02860</name>
</gene>
<dbReference type="EMBL" id="BPLF01000001">
    <property type="protein sequence ID" value="GIX60851.1"/>
    <property type="molecule type" value="Genomic_DNA"/>
</dbReference>
<evidence type="ECO:0000256" key="1">
    <source>
        <dbReference type="SAM" id="SignalP"/>
    </source>
</evidence>
<organism evidence="2 3">
    <name type="scientific">Babesia caballi</name>
    <dbReference type="NCBI Taxonomy" id="5871"/>
    <lineage>
        <taxon>Eukaryota</taxon>
        <taxon>Sar</taxon>
        <taxon>Alveolata</taxon>
        <taxon>Apicomplexa</taxon>
        <taxon>Aconoidasida</taxon>
        <taxon>Piroplasmida</taxon>
        <taxon>Babesiidae</taxon>
        <taxon>Babesia</taxon>
    </lineage>
</organism>
<dbReference type="GeneID" id="94192334"/>
<evidence type="ECO:0000313" key="2">
    <source>
        <dbReference type="EMBL" id="GIX60851.1"/>
    </source>
</evidence>
<feature type="chain" id="PRO_5043338117" evidence="1">
    <location>
        <begin position="26"/>
        <end position="257"/>
    </location>
</feature>
<dbReference type="RefSeq" id="XP_067712922.1">
    <property type="nucleotide sequence ID" value="XM_067856821.1"/>
</dbReference>
<reference evidence="2 3" key="1">
    <citation type="submission" date="2021-06" db="EMBL/GenBank/DDBJ databases">
        <title>Genome sequence of Babesia caballi.</title>
        <authorList>
            <person name="Yamagishi J."/>
            <person name="Kidaka T."/>
            <person name="Ochi A."/>
        </authorList>
    </citation>
    <scope>NUCLEOTIDE SEQUENCE [LARGE SCALE GENOMIC DNA]</scope>
    <source>
        <strain evidence="2">USDA-D6B2</strain>
    </source>
</reference>
<proteinExistence type="predicted"/>
<keyword evidence="1" id="KW-0732">Signal</keyword>